<evidence type="ECO:0000313" key="15">
    <source>
        <dbReference type="Proteomes" id="UP000321429"/>
    </source>
</evidence>
<dbReference type="Proteomes" id="UP000321429">
    <property type="component" value="Unassembled WGS sequence"/>
</dbReference>
<sequence length="290" mass="31131">MPEIDGFTQLYGLLANPARHSLSPKIMNESFKVNKVNAKYLVFEPASADLAITVSGLKAAGIGGFNLSMPFKQAVIPLLDELTPRAALLQAVNVVNQVDGRLIGDTVDGAGFVANLKSQHIDLTGKRVVLLGAGGAGRAVLEALSHEPLQQITVVKRQNARFKDVATLIKQLQVTASMPIQLVDYQTANLVTAFGDMDLLINSTNIGMKSHDLPFATSLTQLLHPGQVVTDMIYAPLETELLNVANQQGCQTIPGLGMLVAQAAASFNWWTNTTMPVTHINQLLKDGLKI</sequence>
<evidence type="ECO:0000313" key="13">
    <source>
        <dbReference type="EMBL" id="KRN95768.1"/>
    </source>
</evidence>
<accession>A0A0R2L1S9</accession>
<comment type="similarity">
    <text evidence="8">Belongs to the shikimate dehydrogenase family.</text>
</comment>
<dbReference type="GO" id="GO:0009423">
    <property type="term" value="P:chorismate biosynthetic process"/>
    <property type="evidence" value="ECO:0007669"/>
    <property type="project" value="UniProtKB-UniRule"/>
</dbReference>
<dbReference type="CDD" id="cd01065">
    <property type="entry name" value="NAD_bind_Shikimate_DH"/>
    <property type="match status" value="1"/>
</dbReference>
<dbReference type="EMBL" id="JQCB01000007">
    <property type="protein sequence ID" value="KRN95768.1"/>
    <property type="molecule type" value="Genomic_DNA"/>
</dbReference>
<comment type="pathway">
    <text evidence="1 8">Metabolic intermediate biosynthesis; chorismate biosynthesis; chorismate from D-erythrose 4-phosphate and phosphoenolpyruvate: step 4/7.</text>
</comment>
<dbReference type="PANTHER" id="PTHR21089">
    <property type="entry name" value="SHIKIMATE DEHYDROGENASE"/>
    <property type="match status" value="1"/>
</dbReference>
<evidence type="ECO:0000256" key="7">
    <source>
        <dbReference type="ARBA" id="ARBA00049442"/>
    </source>
</evidence>
<dbReference type="NCBIfam" id="TIGR00507">
    <property type="entry name" value="aroE"/>
    <property type="match status" value="1"/>
</dbReference>
<feature type="binding site" evidence="8">
    <location>
        <position position="232"/>
    </location>
    <ligand>
        <name>NADP(+)</name>
        <dbReference type="ChEBI" id="CHEBI:58349"/>
    </ligand>
</feature>
<comment type="caution">
    <text evidence="13">The sequence shown here is derived from an EMBL/GenBank/DDBJ whole genome shotgun (WGS) entry which is preliminary data.</text>
</comment>
<reference evidence="12 15" key="2">
    <citation type="submission" date="2019-07" db="EMBL/GenBank/DDBJ databases">
        <title>Whole genome shotgun sequence of Lactobacillus siliginis NBRC 101315.</title>
        <authorList>
            <person name="Hosoyama A."/>
            <person name="Uohara A."/>
            <person name="Ohji S."/>
            <person name="Ichikawa N."/>
        </authorList>
    </citation>
    <scope>NUCLEOTIDE SEQUENCE [LARGE SCALE GENOMIC DNA]</scope>
    <source>
        <strain evidence="12 15">NBRC 101315</strain>
    </source>
</reference>
<feature type="domain" description="Quinate/shikimate 5-dehydrogenase/glutamyl-tRNA reductase" evidence="9">
    <location>
        <begin position="119"/>
        <end position="176"/>
    </location>
</feature>
<dbReference type="SUPFAM" id="SSF53223">
    <property type="entry name" value="Aminoacid dehydrogenase-like, N-terminal domain"/>
    <property type="match status" value="1"/>
</dbReference>
<feature type="binding site" evidence="8">
    <location>
        <position position="68"/>
    </location>
    <ligand>
        <name>shikimate</name>
        <dbReference type="ChEBI" id="CHEBI:36208"/>
    </ligand>
</feature>
<dbReference type="Gene3D" id="3.40.50.720">
    <property type="entry name" value="NAD(P)-binding Rossmann-like Domain"/>
    <property type="match status" value="1"/>
</dbReference>
<evidence type="ECO:0000256" key="3">
    <source>
        <dbReference type="ARBA" id="ARBA00022605"/>
    </source>
</evidence>
<evidence type="ECO:0000256" key="1">
    <source>
        <dbReference type="ARBA" id="ARBA00004871"/>
    </source>
</evidence>
<dbReference type="Gene3D" id="3.40.50.10860">
    <property type="entry name" value="Leucine Dehydrogenase, chain A, domain 1"/>
    <property type="match status" value="1"/>
</dbReference>
<feature type="binding site" evidence="8">
    <location>
        <begin position="21"/>
        <end position="23"/>
    </location>
    <ligand>
        <name>shikimate</name>
        <dbReference type="ChEBI" id="CHEBI:36208"/>
    </ligand>
</feature>
<feature type="domain" description="SDH C-terminal" evidence="11">
    <location>
        <begin position="255"/>
        <end position="284"/>
    </location>
</feature>
<dbReference type="GO" id="GO:0019632">
    <property type="term" value="P:shikimate metabolic process"/>
    <property type="evidence" value="ECO:0007669"/>
    <property type="project" value="InterPro"/>
</dbReference>
<keyword evidence="6 8" id="KW-0057">Aromatic amino acid biosynthesis</keyword>
<dbReference type="HAMAP" id="MF_00222">
    <property type="entry name" value="Shikimate_DH_AroE"/>
    <property type="match status" value="1"/>
</dbReference>
<evidence type="ECO:0000313" key="12">
    <source>
        <dbReference type="EMBL" id="GEK28956.1"/>
    </source>
</evidence>
<dbReference type="EMBL" id="BJUD01000025">
    <property type="protein sequence ID" value="GEK28956.1"/>
    <property type="molecule type" value="Genomic_DNA"/>
</dbReference>
<dbReference type="RefSeq" id="WP_057810531.1">
    <property type="nucleotide sequence ID" value="NZ_BJUD01000025.1"/>
</dbReference>
<feature type="binding site" evidence="8">
    <location>
        <position position="108"/>
    </location>
    <ligand>
        <name>shikimate</name>
        <dbReference type="ChEBI" id="CHEBI:36208"/>
    </ligand>
</feature>
<reference evidence="13 14" key="1">
    <citation type="journal article" date="2015" name="Genome Announc.">
        <title>Expanding the biotechnology potential of lactobacilli through comparative genomics of 213 strains and associated genera.</title>
        <authorList>
            <person name="Sun Z."/>
            <person name="Harris H.M."/>
            <person name="McCann A."/>
            <person name="Guo C."/>
            <person name="Argimon S."/>
            <person name="Zhang W."/>
            <person name="Yang X."/>
            <person name="Jeffery I.B."/>
            <person name="Cooney J.C."/>
            <person name="Kagawa T.F."/>
            <person name="Liu W."/>
            <person name="Song Y."/>
            <person name="Salvetti E."/>
            <person name="Wrobel A."/>
            <person name="Rasinkangas P."/>
            <person name="Parkhill J."/>
            <person name="Rea M.C."/>
            <person name="O'Sullivan O."/>
            <person name="Ritari J."/>
            <person name="Douillard F.P."/>
            <person name="Paul Ross R."/>
            <person name="Yang R."/>
            <person name="Briner A.E."/>
            <person name="Felis G.E."/>
            <person name="de Vos W.M."/>
            <person name="Barrangou R."/>
            <person name="Klaenhammer T.R."/>
            <person name="Caufield P.W."/>
            <person name="Cui Y."/>
            <person name="Zhang H."/>
            <person name="O'Toole P.W."/>
        </authorList>
    </citation>
    <scope>NUCLEOTIDE SEQUENCE [LARGE SCALE GENOMIC DNA]</scope>
    <source>
        <strain evidence="13 14">DSM 22696</strain>
    </source>
</reference>
<dbReference type="Proteomes" id="UP000051139">
    <property type="component" value="Unassembled WGS sequence"/>
</dbReference>
<evidence type="ECO:0000256" key="5">
    <source>
        <dbReference type="ARBA" id="ARBA00023002"/>
    </source>
</evidence>
<dbReference type="GO" id="GO:0009073">
    <property type="term" value="P:aromatic amino acid family biosynthetic process"/>
    <property type="evidence" value="ECO:0007669"/>
    <property type="project" value="UniProtKB-KW"/>
</dbReference>
<dbReference type="EC" id="1.1.1.25" evidence="2 8"/>
<evidence type="ECO:0000259" key="9">
    <source>
        <dbReference type="Pfam" id="PF01488"/>
    </source>
</evidence>
<dbReference type="InterPro" id="IPR011342">
    <property type="entry name" value="Shikimate_DH"/>
</dbReference>
<dbReference type="Pfam" id="PF01488">
    <property type="entry name" value="Shikimate_DH"/>
    <property type="match status" value="1"/>
</dbReference>
<dbReference type="InterPro" id="IPR022893">
    <property type="entry name" value="Shikimate_DH_fam"/>
</dbReference>
<organism evidence="13 14">
    <name type="scientific">Furfurilactobacillus siliginis</name>
    <dbReference type="NCBI Taxonomy" id="348151"/>
    <lineage>
        <taxon>Bacteria</taxon>
        <taxon>Bacillati</taxon>
        <taxon>Bacillota</taxon>
        <taxon>Bacilli</taxon>
        <taxon>Lactobacillales</taxon>
        <taxon>Lactobacillaceae</taxon>
        <taxon>Furfurilactobacillus</taxon>
    </lineage>
</organism>
<dbReference type="PANTHER" id="PTHR21089:SF1">
    <property type="entry name" value="BIFUNCTIONAL 3-DEHYDROQUINATE DEHYDRATASE_SHIKIMATE DEHYDROGENASE, CHLOROPLASTIC"/>
    <property type="match status" value="1"/>
</dbReference>
<dbReference type="InterPro" id="IPR046346">
    <property type="entry name" value="Aminoacid_DH-like_N_sf"/>
</dbReference>
<feature type="binding site" evidence="8">
    <location>
        <position position="255"/>
    </location>
    <ligand>
        <name>NADP(+)</name>
        <dbReference type="ChEBI" id="CHEBI:58349"/>
    </ligand>
</feature>
<evidence type="ECO:0000256" key="2">
    <source>
        <dbReference type="ARBA" id="ARBA00012962"/>
    </source>
</evidence>
<dbReference type="InterPro" id="IPR041121">
    <property type="entry name" value="SDH_C"/>
</dbReference>
<keyword evidence="5 8" id="KW-0560">Oxidoreductase</keyword>
<dbReference type="InterPro" id="IPR013708">
    <property type="entry name" value="Shikimate_DH-bd_N"/>
</dbReference>
<evidence type="ECO:0000256" key="8">
    <source>
        <dbReference type="HAMAP-Rule" id="MF_00222"/>
    </source>
</evidence>
<dbReference type="GO" id="GO:0004764">
    <property type="term" value="F:shikimate 3-dehydrogenase (NADP+) activity"/>
    <property type="evidence" value="ECO:0007669"/>
    <property type="project" value="UniProtKB-UniRule"/>
</dbReference>
<feature type="binding site" evidence="8">
    <location>
        <begin position="132"/>
        <end position="136"/>
    </location>
    <ligand>
        <name>NADP(+)</name>
        <dbReference type="ChEBI" id="CHEBI:58349"/>
    </ligand>
</feature>
<evidence type="ECO:0000259" key="11">
    <source>
        <dbReference type="Pfam" id="PF18317"/>
    </source>
</evidence>
<evidence type="ECO:0000256" key="6">
    <source>
        <dbReference type="ARBA" id="ARBA00023141"/>
    </source>
</evidence>
<gene>
    <name evidence="12" type="primary">aroD1</name>
    <name evidence="8" type="synonym">aroE</name>
    <name evidence="13" type="ORF">IV55_GL001873</name>
    <name evidence="12" type="ORF">LSI01_12670</name>
</gene>
<evidence type="ECO:0000256" key="4">
    <source>
        <dbReference type="ARBA" id="ARBA00022857"/>
    </source>
</evidence>
<keyword evidence="4 8" id="KW-0521">NADP</keyword>
<keyword evidence="3 8" id="KW-0028">Amino-acid biosynthesis</keyword>
<feature type="binding site" evidence="8">
    <location>
        <position position="93"/>
    </location>
    <ligand>
        <name>shikimate</name>
        <dbReference type="ChEBI" id="CHEBI:36208"/>
    </ligand>
</feature>
<dbReference type="InterPro" id="IPR036291">
    <property type="entry name" value="NAD(P)-bd_dom_sf"/>
</dbReference>
<dbReference type="InterPro" id="IPR006151">
    <property type="entry name" value="Shikm_DH/Glu-tRNA_Rdtase"/>
</dbReference>
<feature type="domain" description="Shikimate dehydrogenase substrate binding N-terminal" evidence="10">
    <location>
        <begin position="13"/>
        <end position="95"/>
    </location>
</feature>
<keyword evidence="14" id="KW-1185">Reference proteome</keyword>
<name>A0A0R2L1S9_9LACO</name>
<dbReference type="OrthoDB" id="9792692at2"/>
<dbReference type="PATRIC" id="fig|348151.3.peg.1925"/>
<evidence type="ECO:0000259" key="10">
    <source>
        <dbReference type="Pfam" id="PF08501"/>
    </source>
</evidence>
<dbReference type="UniPathway" id="UPA00053">
    <property type="reaction ID" value="UER00087"/>
</dbReference>
<dbReference type="Pfam" id="PF08501">
    <property type="entry name" value="Shikimate_dh_N"/>
    <property type="match status" value="1"/>
</dbReference>
<dbReference type="Pfam" id="PF18317">
    <property type="entry name" value="SDH_C"/>
    <property type="match status" value="1"/>
</dbReference>
<dbReference type="STRING" id="348151.IV55_GL001873"/>
<comment type="catalytic activity">
    <reaction evidence="7 8">
        <text>shikimate + NADP(+) = 3-dehydroshikimate + NADPH + H(+)</text>
        <dbReference type="Rhea" id="RHEA:17737"/>
        <dbReference type="ChEBI" id="CHEBI:15378"/>
        <dbReference type="ChEBI" id="CHEBI:16630"/>
        <dbReference type="ChEBI" id="CHEBI:36208"/>
        <dbReference type="ChEBI" id="CHEBI:57783"/>
        <dbReference type="ChEBI" id="CHEBI:58349"/>
        <dbReference type="EC" id="1.1.1.25"/>
    </reaction>
</comment>
<feature type="binding site" evidence="8">
    <location>
        <position position="234"/>
    </location>
    <ligand>
        <name>shikimate</name>
        <dbReference type="ChEBI" id="CHEBI:36208"/>
    </ligand>
</feature>
<comment type="subunit">
    <text evidence="8">Homodimer.</text>
</comment>
<comment type="caution">
    <text evidence="8">Lacks conserved residue(s) required for the propagation of feature annotation.</text>
</comment>
<dbReference type="SUPFAM" id="SSF51735">
    <property type="entry name" value="NAD(P)-binding Rossmann-fold domains"/>
    <property type="match status" value="1"/>
</dbReference>
<comment type="function">
    <text evidence="8">Involved in the biosynthesis of the chorismate, which leads to the biosynthesis of aromatic amino acids. Catalyzes the reversible NADPH linked reduction of 3-dehydroshikimate (DHSA) to yield shikimate (SA).</text>
</comment>
<feature type="active site" description="Proton acceptor" evidence="8">
    <location>
        <position position="72"/>
    </location>
</feature>
<dbReference type="GO" id="GO:0008652">
    <property type="term" value="P:amino acid biosynthetic process"/>
    <property type="evidence" value="ECO:0007669"/>
    <property type="project" value="UniProtKB-KW"/>
</dbReference>
<proteinExistence type="inferred from homology"/>
<dbReference type="GO" id="GO:0050661">
    <property type="term" value="F:NADP binding"/>
    <property type="evidence" value="ECO:0007669"/>
    <property type="project" value="InterPro"/>
</dbReference>
<dbReference type="AlphaFoldDB" id="A0A0R2L1S9"/>
<protein>
    <recommendedName>
        <fullName evidence="2 8">Shikimate dehydrogenase (NADP(+))</fullName>
        <shortName evidence="8">SDH</shortName>
        <ecNumber evidence="2 8">1.1.1.25</ecNumber>
    </recommendedName>
</protein>
<evidence type="ECO:0000313" key="14">
    <source>
        <dbReference type="Proteomes" id="UP000051139"/>
    </source>
</evidence>
<feature type="binding site" evidence="8">
    <location>
        <position position="262"/>
    </location>
    <ligand>
        <name>shikimate</name>
        <dbReference type="ChEBI" id="CHEBI:36208"/>
    </ligand>
</feature>